<proteinExistence type="predicted"/>
<gene>
    <name evidence="1" type="ORF">C5167_042230</name>
</gene>
<evidence type="ECO:0000313" key="2">
    <source>
        <dbReference type="Proteomes" id="UP000316621"/>
    </source>
</evidence>
<dbReference type="EMBL" id="CM010724">
    <property type="protein sequence ID" value="RZC79647.1"/>
    <property type="molecule type" value="Genomic_DNA"/>
</dbReference>
<name>A0A4Y7L3W7_PAPSO</name>
<dbReference type="Gramene" id="RZC79647">
    <property type="protein sequence ID" value="RZC79647"/>
    <property type="gene ID" value="C5167_042230"/>
</dbReference>
<keyword evidence="2" id="KW-1185">Reference proteome</keyword>
<protein>
    <submittedName>
        <fullName evidence="1">Uncharacterized protein</fullName>
    </submittedName>
</protein>
<reference evidence="1 2" key="1">
    <citation type="journal article" date="2018" name="Science">
        <title>The opium poppy genome and morphinan production.</title>
        <authorList>
            <person name="Guo L."/>
            <person name="Winzer T."/>
            <person name="Yang X."/>
            <person name="Li Y."/>
            <person name="Ning Z."/>
            <person name="He Z."/>
            <person name="Teodor R."/>
            <person name="Lu Y."/>
            <person name="Bowser T.A."/>
            <person name="Graham I.A."/>
            <person name="Ye K."/>
        </authorList>
    </citation>
    <scope>NUCLEOTIDE SEQUENCE [LARGE SCALE GENOMIC DNA]</scope>
    <source>
        <strain evidence="2">cv. HN1</strain>
        <tissue evidence="1">Leaves</tissue>
    </source>
</reference>
<organism evidence="1 2">
    <name type="scientific">Papaver somniferum</name>
    <name type="common">Opium poppy</name>
    <dbReference type="NCBI Taxonomy" id="3469"/>
    <lineage>
        <taxon>Eukaryota</taxon>
        <taxon>Viridiplantae</taxon>
        <taxon>Streptophyta</taxon>
        <taxon>Embryophyta</taxon>
        <taxon>Tracheophyta</taxon>
        <taxon>Spermatophyta</taxon>
        <taxon>Magnoliopsida</taxon>
        <taxon>Ranunculales</taxon>
        <taxon>Papaveraceae</taxon>
        <taxon>Papaveroideae</taxon>
        <taxon>Papaver</taxon>
    </lineage>
</organism>
<dbReference type="Proteomes" id="UP000316621">
    <property type="component" value="Chromosome 10"/>
</dbReference>
<accession>A0A4Y7L3W7</accession>
<sequence>MHENNLYSSTCEPGRRNNLNISCIDDSTQGLQPAVSQVVTVPNENERSDKHVDYKCEMFVFPDELNSEYSVSYPIAENVNPYSPILEAAVWTENTNGFDKVGFSCICDDDDDT</sequence>
<feature type="non-terminal residue" evidence="1">
    <location>
        <position position="113"/>
    </location>
</feature>
<evidence type="ECO:0000313" key="1">
    <source>
        <dbReference type="EMBL" id="RZC79647.1"/>
    </source>
</evidence>
<dbReference type="AlphaFoldDB" id="A0A4Y7L3W7"/>